<evidence type="ECO:0000256" key="13">
    <source>
        <dbReference type="ARBA" id="ARBA00040794"/>
    </source>
</evidence>
<dbReference type="GO" id="GO:0006260">
    <property type="term" value="P:DNA replication"/>
    <property type="evidence" value="ECO:0007669"/>
    <property type="project" value="UniProtKB-KW"/>
</dbReference>
<evidence type="ECO:0000256" key="8">
    <source>
        <dbReference type="ARBA" id="ARBA00022842"/>
    </source>
</evidence>
<dbReference type="GO" id="GO:0046872">
    <property type="term" value="F:metal ion binding"/>
    <property type="evidence" value="ECO:0007669"/>
    <property type="project" value="UniProtKB-KW"/>
</dbReference>
<dbReference type="EC" id="3.6.1.55" evidence="12"/>
<dbReference type="OrthoDB" id="9810648at2"/>
<dbReference type="Gene3D" id="3.90.79.10">
    <property type="entry name" value="Nucleoside Triphosphate Pyrophosphohydrolase"/>
    <property type="match status" value="1"/>
</dbReference>
<evidence type="ECO:0000256" key="11">
    <source>
        <dbReference type="ARBA" id="ARBA00036904"/>
    </source>
</evidence>
<comment type="similarity">
    <text evidence="2 17">Belongs to the Nudix hydrolase family.</text>
</comment>
<sequence length="141" mass="16087">MIEVLVSEKLVVRVPCAVIERDGKVLAGQRSAALSFPLQWEFPGGKLEKGETDEQALLREIMEELNVTVEIVDKLPETSKDQGWREIVLVPFVCKVDTIDFILTEHEQILWLDPDDLPTLDWTEADLNVIKNYYDYLAAKS</sequence>
<evidence type="ECO:0000256" key="5">
    <source>
        <dbReference type="ARBA" id="ARBA00022723"/>
    </source>
</evidence>
<dbReference type="CDD" id="cd03425">
    <property type="entry name" value="NUDIX_MutT_NudA_like"/>
    <property type="match status" value="1"/>
</dbReference>
<dbReference type="InterPro" id="IPR020084">
    <property type="entry name" value="NUDIX_hydrolase_CS"/>
</dbReference>
<dbReference type="Pfam" id="PF00293">
    <property type="entry name" value="NUDIX"/>
    <property type="match status" value="1"/>
</dbReference>
<evidence type="ECO:0000256" key="14">
    <source>
        <dbReference type="ARBA" id="ARBA00041592"/>
    </source>
</evidence>
<keyword evidence="7 17" id="KW-0378">Hydrolase</keyword>
<name>A0A2P8G6H4_9BACT</name>
<accession>A0A2P8G6H4</accession>
<comment type="caution">
    <text evidence="19">The sequence shown here is derived from an EMBL/GenBank/DDBJ whole genome shotgun (WGS) entry which is preliminary data.</text>
</comment>
<dbReference type="RefSeq" id="WP_106595796.1">
    <property type="nucleotide sequence ID" value="NZ_PYAS01000005.1"/>
</dbReference>
<keyword evidence="3" id="KW-0515">Mutator protein</keyword>
<dbReference type="PANTHER" id="PTHR47707:SF1">
    <property type="entry name" value="NUDIX HYDROLASE FAMILY PROTEIN"/>
    <property type="match status" value="1"/>
</dbReference>
<dbReference type="GO" id="GO:0006281">
    <property type="term" value="P:DNA repair"/>
    <property type="evidence" value="ECO:0007669"/>
    <property type="project" value="UniProtKB-KW"/>
</dbReference>
<evidence type="ECO:0000256" key="16">
    <source>
        <dbReference type="ARBA" id="ARBA00042798"/>
    </source>
</evidence>
<dbReference type="InterPro" id="IPR000086">
    <property type="entry name" value="NUDIX_hydrolase_dom"/>
</dbReference>
<keyword evidence="9" id="KW-0234">DNA repair</keyword>
<dbReference type="GO" id="GO:0044716">
    <property type="term" value="F:8-oxo-GDP phosphatase activity"/>
    <property type="evidence" value="ECO:0007669"/>
    <property type="project" value="TreeGrafter"/>
</dbReference>
<dbReference type="Proteomes" id="UP000241964">
    <property type="component" value="Unassembled WGS sequence"/>
</dbReference>
<dbReference type="PRINTS" id="PR00502">
    <property type="entry name" value="NUDIXFAMILY"/>
</dbReference>
<keyword evidence="8" id="KW-0460">Magnesium</keyword>
<dbReference type="AlphaFoldDB" id="A0A2P8G6H4"/>
<dbReference type="GO" id="GO:0035539">
    <property type="term" value="F:8-oxo-7,8-dihydrodeoxyguanosine triphosphate pyrophosphatase activity"/>
    <property type="evidence" value="ECO:0007669"/>
    <property type="project" value="UniProtKB-EC"/>
</dbReference>
<evidence type="ECO:0000259" key="18">
    <source>
        <dbReference type="PROSITE" id="PS51462"/>
    </source>
</evidence>
<keyword evidence="20" id="KW-1185">Reference proteome</keyword>
<evidence type="ECO:0000313" key="19">
    <source>
        <dbReference type="EMBL" id="PSL29537.1"/>
    </source>
</evidence>
<evidence type="ECO:0000256" key="12">
    <source>
        <dbReference type="ARBA" id="ARBA00038905"/>
    </source>
</evidence>
<feature type="domain" description="Nudix hydrolase" evidence="18">
    <location>
        <begin position="9"/>
        <end position="134"/>
    </location>
</feature>
<dbReference type="GO" id="GO:0008413">
    <property type="term" value="F:8-oxo-7,8-dihydroguanosine triphosphate pyrophosphatase activity"/>
    <property type="evidence" value="ECO:0007669"/>
    <property type="project" value="TreeGrafter"/>
</dbReference>
<dbReference type="GO" id="GO:0044715">
    <property type="term" value="F:8-oxo-dGDP phosphatase activity"/>
    <property type="evidence" value="ECO:0007669"/>
    <property type="project" value="TreeGrafter"/>
</dbReference>
<organism evidence="19 20">
    <name type="scientific">Dyadobacter jiangsuensis</name>
    <dbReference type="NCBI Taxonomy" id="1591085"/>
    <lineage>
        <taxon>Bacteria</taxon>
        <taxon>Pseudomonadati</taxon>
        <taxon>Bacteroidota</taxon>
        <taxon>Cytophagia</taxon>
        <taxon>Cytophagales</taxon>
        <taxon>Spirosomataceae</taxon>
        <taxon>Dyadobacter</taxon>
    </lineage>
</organism>
<dbReference type="PROSITE" id="PS51462">
    <property type="entry name" value="NUDIX"/>
    <property type="match status" value="1"/>
</dbReference>
<dbReference type="SUPFAM" id="SSF55811">
    <property type="entry name" value="Nudix"/>
    <property type="match status" value="1"/>
</dbReference>
<evidence type="ECO:0000256" key="3">
    <source>
        <dbReference type="ARBA" id="ARBA00022457"/>
    </source>
</evidence>
<evidence type="ECO:0000256" key="1">
    <source>
        <dbReference type="ARBA" id="ARBA00001946"/>
    </source>
</evidence>
<comment type="catalytic activity">
    <reaction evidence="10">
        <text>8-oxo-dGTP + H2O = 8-oxo-dGMP + diphosphate + H(+)</text>
        <dbReference type="Rhea" id="RHEA:31575"/>
        <dbReference type="ChEBI" id="CHEBI:15377"/>
        <dbReference type="ChEBI" id="CHEBI:15378"/>
        <dbReference type="ChEBI" id="CHEBI:33019"/>
        <dbReference type="ChEBI" id="CHEBI:63224"/>
        <dbReference type="ChEBI" id="CHEBI:77896"/>
        <dbReference type="EC" id="3.6.1.55"/>
    </reaction>
</comment>
<dbReference type="PANTHER" id="PTHR47707">
    <property type="entry name" value="8-OXO-DGTP DIPHOSPHATASE"/>
    <property type="match status" value="1"/>
</dbReference>
<proteinExistence type="inferred from homology"/>
<keyword evidence="5" id="KW-0479">Metal-binding</keyword>
<evidence type="ECO:0000256" key="6">
    <source>
        <dbReference type="ARBA" id="ARBA00022763"/>
    </source>
</evidence>
<evidence type="ECO:0000256" key="4">
    <source>
        <dbReference type="ARBA" id="ARBA00022705"/>
    </source>
</evidence>
<keyword evidence="6" id="KW-0227">DNA damage</keyword>
<comment type="cofactor">
    <cofactor evidence="1">
        <name>Mg(2+)</name>
        <dbReference type="ChEBI" id="CHEBI:18420"/>
    </cofactor>
</comment>
<dbReference type="InterPro" id="IPR020476">
    <property type="entry name" value="Nudix_hydrolase"/>
</dbReference>
<comment type="catalytic activity">
    <reaction evidence="11">
        <text>8-oxo-GTP + H2O = 8-oxo-GMP + diphosphate + H(+)</text>
        <dbReference type="Rhea" id="RHEA:67616"/>
        <dbReference type="ChEBI" id="CHEBI:15377"/>
        <dbReference type="ChEBI" id="CHEBI:15378"/>
        <dbReference type="ChEBI" id="CHEBI:33019"/>
        <dbReference type="ChEBI" id="CHEBI:143553"/>
        <dbReference type="ChEBI" id="CHEBI:145694"/>
    </reaction>
</comment>
<dbReference type="InterPro" id="IPR047127">
    <property type="entry name" value="MutT-like"/>
</dbReference>
<evidence type="ECO:0000256" key="7">
    <source>
        <dbReference type="ARBA" id="ARBA00022801"/>
    </source>
</evidence>
<evidence type="ECO:0000256" key="15">
    <source>
        <dbReference type="ARBA" id="ARBA00041979"/>
    </source>
</evidence>
<evidence type="ECO:0000256" key="10">
    <source>
        <dbReference type="ARBA" id="ARBA00035861"/>
    </source>
</evidence>
<gene>
    <name evidence="19" type="ORF">CLV60_105379</name>
</gene>
<evidence type="ECO:0000256" key="2">
    <source>
        <dbReference type="ARBA" id="ARBA00005582"/>
    </source>
</evidence>
<evidence type="ECO:0000256" key="9">
    <source>
        <dbReference type="ARBA" id="ARBA00023204"/>
    </source>
</evidence>
<keyword evidence="4" id="KW-0235">DNA replication</keyword>
<protein>
    <recommendedName>
        <fullName evidence="13">8-oxo-dGTP diphosphatase</fullName>
        <ecNumber evidence="12">3.6.1.55</ecNumber>
    </recommendedName>
    <alternativeName>
        <fullName evidence="16">7,8-dihydro-8-oxoguanine-triphosphatase</fullName>
    </alternativeName>
    <alternativeName>
        <fullName evidence="15">Mutator protein MutT</fullName>
    </alternativeName>
    <alternativeName>
        <fullName evidence="14">dGTP pyrophosphohydrolase</fullName>
    </alternativeName>
</protein>
<evidence type="ECO:0000256" key="17">
    <source>
        <dbReference type="RuleBase" id="RU003476"/>
    </source>
</evidence>
<reference evidence="19 20" key="1">
    <citation type="submission" date="2018-03" db="EMBL/GenBank/DDBJ databases">
        <title>Genomic Encyclopedia of Archaeal and Bacterial Type Strains, Phase II (KMG-II): from individual species to whole genera.</title>
        <authorList>
            <person name="Goeker M."/>
        </authorList>
    </citation>
    <scope>NUCLEOTIDE SEQUENCE [LARGE SCALE GENOMIC DNA]</scope>
    <source>
        <strain evidence="19 20">DSM 29057</strain>
    </source>
</reference>
<dbReference type="EMBL" id="PYAS01000005">
    <property type="protein sequence ID" value="PSL29537.1"/>
    <property type="molecule type" value="Genomic_DNA"/>
</dbReference>
<evidence type="ECO:0000313" key="20">
    <source>
        <dbReference type="Proteomes" id="UP000241964"/>
    </source>
</evidence>
<dbReference type="InterPro" id="IPR015797">
    <property type="entry name" value="NUDIX_hydrolase-like_dom_sf"/>
</dbReference>
<dbReference type="PROSITE" id="PS00893">
    <property type="entry name" value="NUDIX_BOX"/>
    <property type="match status" value="1"/>
</dbReference>